<dbReference type="eggNOG" id="COG0846">
    <property type="taxonomic scope" value="Bacteria"/>
</dbReference>
<dbReference type="OrthoDB" id="95129at2"/>
<evidence type="ECO:0000313" key="4">
    <source>
        <dbReference type="Proteomes" id="UP000001497"/>
    </source>
</evidence>
<name>C9RQR3_FIBSS</name>
<reference evidence="1 4" key="1">
    <citation type="submission" date="2009-10" db="EMBL/GenBank/DDBJ databases">
        <title>Complete sequence of Fibrobacter succinogenes subsp. succinogenes S85.</title>
        <authorList>
            <consortium name="US DOE Joint Genome Institute"/>
            <person name="Lucas S."/>
            <person name="Copeland A."/>
            <person name="Lapidus A."/>
            <person name="Glavina del Rio T."/>
            <person name="Tice H."/>
            <person name="Bruce D."/>
            <person name="Goodwin L."/>
            <person name="Pitluck S."/>
            <person name="Chertkov O."/>
            <person name="Detter J.C."/>
            <person name="Han C."/>
            <person name="Tapia R."/>
            <person name="Larimer F."/>
            <person name="Land M."/>
            <person name="Hauser L."/>
            <person name="Kyrpides N."/>
            <person name="Mikhailova N."/>
            <person name="Weimer P.J."/>
            <person name="Stevenson D.M."/>
            <person name="Boyum J."/>
            <person name="Brumm P.I."/>
            <person name="Mead D."/>
        </authorList>
    </citation>
    <scope>NUCLEOTIDE SEQUENCE [LARGE SCALE GENOMIC DNA]</scope>
    <source>
        <strain evidence="4">ATCC 19169 / S85</strain>
        <strain evidence="1">S85</strain>
    </source>
</reference>
<dbReference type="InterPro" id="IPR029035">
    <property type="entry name" value="DHS-like_NAD/FAD-binding_dom"/>
</dbReference>
<organism evidence="2 3">
    <name type="scientific">Fibrobacter succinogenes (strain ATCC 19169 / S85)</name>
    <dbReference type="NCBI Taxonomy" id="59374"/>
    <lineage>
        <taxon>Bacteria</taxon>
        <taxon>Pseudomonadati</taxon>
        <taxon>Fibrobacterota</taxon>
        <taxon>Fibrobacteria</taxon>
        <taxon>Fibrobacterales</taxon>
        <taxon>Fibrobacteraceae</taxon>
        <taxon>Fibrobacter</taxon>
    </lineage>
</organism>
<protein>
    <submittedName>
        <fullName evidence="2">Conserved domain protein</fullName>
    </submittedName>
</protein>
<dbReference type="EMBL" id="CP001792">
    <property type="protein sequence ID" value="ACX74899.1"/>
    <property type="molecule type" value="Genomic_DNA"/>
</dbReference>
<keyword evidence="4" id="KW-1185">Reference proteome</keyword>
<dbReference type="KEGG" id="fsu:Fisuc_1299"/>
<dbReference type="SUPFAM" id="SSF52467">
    <property type="entry name" value="DHS-like NAD/FAD-binding domain"/>
    <property type="match status" value="1"/>
</dbReference>
<evidence type="ECO:0000313" key="3">
    <source>
        <dbReference type="Proteomes" id="UP000000517"/>
    </source>
</evidence>
<dbReference type="STRING" id="59374.FSU_1766"/>
<dbReference type="PATRIC" id="fig|59374.8.peg.1703"/>
<dbReference type="HOGENOM" id="CLU_012310_1_0_0"/>
<sequence length="898" mass="106262">MANSIVDKNIEYYRLIKESLSEHKLAFFVGSGVSRASASGDTYPLWSDILKKLQRGLIGCKDSDPLKIAQLYALKYGPLKLKSTVGSCFPTKDIPSDIQRAILKLRPHCIITTNWDCLFENCIEEEINYIYDVIASDNELIKSKNDNKIIKMHGDFHHDNYIFTEDDYLNYSNNFPLIENYIKSIVSTHTIVMIGYSFSDIDLKQIVNWFQNHSTVQPPIYMVVNKYDEFSERYLEKFGIITIVVENENRTESLKSFLTELGTPTDFSQNPVEYVYNEIKKYDNYYVALQKNICNSLKNSEILYDSQKRGILHFHEYNFREKEDEKRKEIYQNFIKELSGCDEKINRICNILAKANITGFVTSIDEKNCYKYRLFTENNVREESAIINFDYSIKRDEDDISSVLRNIVCFRNLGRIEDAFECNRRMISLCKRKHNYLYLLVGFFNHNLLLNELKYISDLEIKFKQESRFSIDIEYSFFPKDAQRDCEEMKNFLTMLDLYKFQFESFTNVKEKEKNYRIIDRGGMVFSSNENKPESELQNLIDFVLLNGICIEGFSIYRELCKNYVSIALLQQQKKKKITLSKIDLYVCIKYYKSDDLKYLFEDFQKKGKRKNLALDQDLLNWLVDSVIKNCVNHFIDRTSYSIWDNFDGYIEKALFILSLNELSDELYKKIWAILNRLVNEAKNTLVIFSAINSFFAIQWNLYSRSFNQKQIITLLENLLNKFICKKMNGYEETALSWNRLYNLYYCGRILKSKFTSDYIIHNIIRNIDDYSEKEKIEFIQNVLLELYQISDKNCQKIIKQYVVNQKISKMENNDFGQFINTTNYHLYLIAFNLKKNKNEVCKLVEKLIDGYPPKTYYSSIRSTLNILEFLKKDNTFLGVYKKLKNTVDDLERRFHSV</sequence>
<dbReference type="Proteomes" id="UP000001497">
    <property type="component" value="Chromosome"/>
</dbReference>
<dbReference type="KEGG" id="fsc:FSU_1766"/>
<dbReference type="RefSeq" id="WP_014546012.1">
    <property type="nucleotide sequence ID" value="NC_013410.1"/>
</dbReference>
<dbReference type="AlphaFoldDB" id="C9RQR3"/>
<reference evidence="3" key="2">
    <citation type="submission" date="2010-08" db="EMBL/GenBank/DDBJ databases">
        <title>Complete sequence of Fibrobacter succinogenes subsp. succinogenes S85.</title>
        <authorList>
            <person name="Durkin A.S."/>
            <person name="Nelson K.E."/>
            <person name="Morrison M."/>
            <person name="Forsberg C.W."/>
            <person name="Wilson D.B."/>
            <person name="Russell J.B."/>
            <person name="Cann I.K.O."/>
            <person name="Mackie R.I."/>
            <person name="White B.A."/>
        </authorList>
    </citation>
    <scope>NUCLEOTIDE SEQUENCE [LARGE SCALE GENOMIC DNA]</scope>
    <source>
        <strain evidence="3">ATCC 19169 / S85</strain>
    </source>
</reference>
<reference evidence="2" key="3">
    <citation type="submission" date="2010-08" db="EMBL/GenBank/DDBJ databases">
        <authorList>
            <person name="Durkin A.S."/>
            <person name="Nelson K.E."/>
            <person name="Morrison M."/>
            <person name="Forsberg C.W."/>
            <person name="Wilson D.B."/>
            <person name="Russell J.B."/>
            <person name="Cann I.K.O."/>
            <person name="Mackie R.I."/>
            <person name="White B.A."/>
        </authorList>
    </citation>
    <scope>NUCLEOTIDE SEQUENCE</scope>
    <source>
        <strain evidence="2">S85</strain>
    </source>
</reference>
<dbReference type="Pfam" id="PF13289">
    <property type="entry name" value="SIR2_2"/>
    <property type="match status" value="1"/>
</dbReference>
<accession>C9RQR3</accession>
<gene>
    <name evidence="1" type="ordered locus">Fisuc_1299</name>
    <name evidence="2" type="ordered locus">FSU_1766</name>
</gene>
<proteinExistence type="predicted"/>
<evidence type="ECO:0000313" key="2">
    <source>
        <dbReference type="EMBL" id="ADL25301.1"/>
    </source>
</evidence>
<dbReference type="EMBL" id="CP002158">
    <property type="protein sequence ID" value="ADL25301.1"/>
    <property type="molecule type" value="Genomic_DNA"/>
</dbReference>
<dbReference type="Proteomes" id="UP000000517">
    <property type="component" value="Chromosome"/>
</dbReference>
<evidence type="ECO:0000313" key="1">
    <source>
        <dbReference type="EMBL" id="ACX74899.1"/>
    </source>
</evidence>